<keyword evidence="2" id="KW-0479">Metal-binding</keyword>
<dbReference type="InterPro" id="IPR008906">
    <property type="entry name" value="HATC_C_dom"/>
</dbReference>
<keyword evidence="4" id="KW-0862">Zinc</keyword>
<protein>
    <recommendedName>
        <fullName evidence="6">HAT C-terminal dimerisation domain-containing protein</fullName>
    </recommendedName>
</protein>
<gene>
    <name evidence="7" type="ORF">M427DRAFT_83628</name>
</gene>
<evidence type="ECO:0000259" key="6">
    <source>
        <dbReference type="Pfam" id="PF05699"/>
    </source>
</evidence>
<name>A0A139ARK3_GONPJ</name>
<dbReference type="GO" id="GO:0005634">
    <property type="term" value="C:nucleus"/>
    <property type="evidence" value="ECO:0007669"/>
    <property type="project" value="UniProtKB-SubCell"/>
</dbReference>
<evidence type="ECO:0000256" key="2">
    <source>
        <dbReference type="ARBA" id="ARBA00022723"/>
    </source>
</evidence>
<dbReference type="SUPFAM" id="SSF53098">
    <property type="entry name" value="Ribonuclease H-like"/>
    <property type="match status" value="1"/>
</dbReference>
<evidence type="ECO:0000256" key="1">
    <source>
        <dbReference type="ARBA" id="ARBA00004123"/>
    </source>
</evidence>
<dbReference type="GO" id="GO:0046983">
    <property type="term" value="F:protein dimerization activity"/>
    <property type="evidence" value="ECO:0007669"/>
    <property type="project" value="InterPro"/>
</dbReference>
<feature type="domain" description="HAT C-terminal dimerisation" evidence="6">
    <location>
        <begin position="1"/>
        <end position="65"/>
    </location>
</feature>
<dbReference type="OrthoDB" id="2150907at2759"/>
<keyword evidence="8" id="KW-1185">Reference proteome</keyword>
<organism evidence="7 8">
    <name type="scientific">Gonapodya prolifera (strain JEL478)</name>
    <name type="common">Monoblepharis prolifera</name>
    <dbReference type="NCBI Taxonomy" id="1344416"/>
    <lineage>
        <taxon>Eukaryota</taxon>
        <taxon>Fungi</taxon>
        <taxon>Fungi incertae sedis</taxon>
        <taxon>Chytridiomycota</taxon>
        <taxon>Chytridiomycota incertae sedis</taxon>
        <taxon>Monoblepharidomycetes</taxon>
        <taxon>Monoblepharidales</taxon>
        <taxon>Gonapodyaceae</taxon>
        <taxon>Gonapodya</taxon>
    </lineage>
</organism>
<dbReference type="Proteomes" id="UP000070544">
    <property type="component" value="Unassembled WGS sequence"/>
</dbReference>
<dbReference type="Pfam" id="PF05699">
    <property type="entry name" value="Dimer_Tnp_hAT"/>
    <property type="match status" value="1"/>
</dbReference>
<evidence type="ECO:0000256" key="4">
    <source>
        <dbReference type="ARBA" id="ARBA00022833"/>
    </source>
</evidence>
<dbReference type="GO" id="GO:0008270">
    <property type="term" value="F:zinc ion binding"/>
    <property type="evidence" value="ECO:0007669"/>
    <property type="project" value="UniProtKB-KW"/>
</dbReference>
<dbReference type="InterPro" id="IPR012337">
    <property type="entry name" value="RNaseH-like_sf"/>
</dbReference>
<feature type="non-terminal residue" evidence="7">
    <location>
        <position position="65"/>
    </location>
</feature>
<proteinExistence type="predicted"/>
<dbReference type="PANTHER" id="PTHR46481:SF10">
    <property type="entry name" value="ZINC FINGER BED DOMAIN-CONTAINING PROTEIN 39"/>
    <property type="match status" value="1"/>
</dbReference>
<dbReference type="EMBL" id="KQ965738">
    <property type="protein sequence ID" value="KXS19352.1"/>
    <property type="molecule type" value="Genomic_DNA"/>
</dbReference>
<dbReference type="AlphaFoldDB" id="A0A139ARK3"/>
<evidence type="ECO:0000313" key="8">
    <source>
        <dbReference type="Proteomes" id="UP000070544"/>
    </source>
</evidence>
<reference evidence="7 8" key="1">
    <citation type="journal article" date="2015" name="Genome Biol. Evol.">
        <title>Phylogenomic analyses indicate that early fungi evolved digesting cell walls of algal ancestors of land plants.</title>
        <authorList>
            <person name="Chang Y."/>
            <person name="Wang S."/>
            <person name="Sekimoto S."/>
            <person name="Aerts A.L."/>
            <person name="Choi C."/>
            <person name="Clum A."/>
            <person name="LaButti K.M."/>
            <person name="Lindquist E.A."/>
            <person name="Yee Ngan C."/>
            <person name="Ohm R.A."/>
            <person name="Salamov A.A."/>
            <person name="Grigoriev I.V."/>
            <person name="Spatafora J.W."/>
            <person name="Berbee M.L."/>
        </authorList>
    </citation>
    <scope>NUCLEOTIDE SEQUENCE [LARGE SCALE GENOMIC DNA]</scope>
    <source>
        <strain evidence="7 8">JEL478</strain>
    </source>
</reference>
<evidence type="ECO:0000313" key="7">
    <source>
        <dbReference type="EMBL" id="KXS19352.1"/>
    </source>
</evidence>
<dbReference type="PANTHER" id="PTHR46481">
    <property type="entry name" value="ZINC FINGER BED DOMAIN-CONTAINING PROTEIN 4"/>
    <property type="match status" value="1"/>
</dbReference>
<dbReference type="InterPro" id="IPR052035">
    <property type="entry name" value="ZnF_BED_domain_contain"/>
</dbReference>
<comment type="subcellular location">
    <subcellularLocation>
        <location evidence="1">Nucleus</location>
    </subcellularLocation>
</comment>
<accession>A0A139ARK3</accession>
<feature type="non-terminal residue" evidence="7">
    <location>
        <position position="1"/>
    </location>
</feature>
<sequence>DPLGWWWANAVRLPGLSRMARNYLGIPATSVLSERLFSTAGEAMTARRNRLAGDTAQAIMLLLDW</sequence>
<evidence type="ECO:0000256" key="5">
    <source>
        <dbReference type="ARBA" id="ARBA00023242"/>
    </source>
</evidence>
<keyword evidence="5" id="KW-0539">Nucleus</keyword>
<evidence type="ECO:0000256" key="3">
    <source>
        <dbReference type="ARBA" id="ARBA00022771"/>
    </source>
</evidence>
<dbReference type="STRING" id="1344416.A0A139ARK3"/>
<keyword evidence="3" id="KW-0863">Zinc-finger</keyword>